<dbReference type="PANTHER" id="PTHR16301:SF20">
    <property type="entry name" value="IMPACT FAMILY MEMBER YIGZ"/>
    <property type="match status" value="1"/>
</dbReference>
<dbReference type="PANTHER" id="PTHR16301">
    <property type="entry name" value="IMPACT-RELATED"/>
    <property type="match status" value="1"/>
</dbReference>
<comment type="caution">
    <text evidence="4">The sequence shown here is derived from an EMBL/GenBank/DDBJ whole genome shotgun (WGS) entry which is preliminary data.</text>
</comment>
<organism evidence="4 5">
    <name type="scientific">Candidatus Scatosoma pullistercoris</name>
    <dbReference type="NCBI Taxonomy" id="2840934"/>
    <lineage>
        <taxon>Bacteria</taxon>
        <taxon>Bacillati</taxon>
        <taxon>Bacillota</taxon>
        <taxon>Clostridia</taxon>
        <taxon>Candidatus Scatosoma</taxon>
    </lineage>
</organism>
<dbReference type="InterPro" id="IPR036956">
    <property type="entry name" value="Impact_N_sf"/>
</dbReference>
<dbReference type="InterPro" id="IPR015796">
    <property type="entry name" value="Impact_YigZ-like"/>
</dbReference>
<evidence type="ECO:0000259" key="3">
    <source>
        <dbReference type="Pfam" id="PF09186"/>
    </source>
</evidence>
<accession>A0A9D1MF77</accession>
<dbReference type="InterPro" id="IPR015269">
    <property type="entry name" value="UPF0029_Impact_C"/>
</dbReference>
<comment type="similarity">
    <text evidence="1">Belongs to the IMPACT family.</text>
</comment>
<reference evidence="4" key="1">
    <citation type="submission" date="2020-10" db="EMBL/GenBank/DDBJ databases">
        <authorList>
            <person name="Gilroy R."/>
        </authorList>
    </citation>
    <scope>NUCLEOTIDE SEQUENCE</scope>
    <source>
        <strain evidence="4">11687</strain>
    </source>
</reference>
<dbReference type="AlphaFoldDB" id="A0A9D1MF77"/>
<dbReference type="InterPro" id="IPR001498">
    <property type="entry name" value="Impact_N"/>
</dbReference>
<evidence type="ECO:0000313" key="4">
    <source>
        <dbReference type="EMBL" id="HIU59069.1"/>
    </source>
</evidence>
<sequence>MEKPVLTVFGRHQSEKVIERSRFLAYSEHVESEEEARAFLSEIRKEHSLATHCCYAFIADKAGNLQRFSDDGEPQGTAGMPILEVLKNKGLSETAVAVVRYFGGIKLGAGGLVRAYSSSASENLAGAAVGRLELCAELEITVDYPAVDAVQKFCSSHTCSLLSCDYAEKVRILAAVKKQESEGFEKSLVDCLQGRVSIVRKREYYLPFRDL</sequence>
<dbReference type="GO" id="GO:0005737">
    <property type="term" value="C:cytoplasm"/>
    <property type="evidence" value="ECO:0007669"/>
    <property type="project" value="TreeGrafter"/>
</dbReference>
<dbReference type="SUPFAM" id="SSF54980">
    <property type="entry name" value="EF-G C-terminal domain-like"/>
    <property type="match status" value="1"/>
</dbReference>
<dbReference type="InterPro" id="IPR023582">
    <property type="entry name" value="Impact"/>
</dbReference>
<dbReference type="InterPro" id="IPR035647">
    <property type="entry name" value="EFG_III/V"/>
</dbReference>
<dbReference type="EMBL" id="DVMZ01000081">
    <property type="protein sequence ID" value="HIU59069.1"/>
    <property type="molecule type" value="Genomic_DNA"/>
</dbReference>
<dbReference type="Gene3D" id="3.30.230.30">
    <property type="entry name" value="Impact, N-terminal domain"/>
    <property type="match status" value="1"/>
</dbReference>
<dbReference type="Pfam" id="PF01205">
    <property type="entry name" value="Impact_N"/>
    <property type="match status" value="1"/>
</dbReference>
<dbReference type="NCBIfam" id="TIGR00257">
    <property type="entry name" value="IMPACT_YIGZ"/>
    <property type="match status" value="1"/>
</dbReference>
<proteinExistence type="inferred from homology"/>
<dbReference type="InterPro" id="IPR020568">
    <property type="entry name" value="Ribosomal_Su5_D2-typ_SF"/>
</dbReference>
<dbReference type="Gene3D" id="3.30.70.240">
    <property type="match status" value="1"/>
</dbReference>
<protein>
    <submittedName>
        <fullName evidence="4">YigZ family protein</fullName>
    </submittedName>
</protein>
<name>A0A9D1MF77_9FIRM</name>
<dbReference type="Pfam" id="PF09186">
    <property type="entry name" value="DUF1949"/>
    <property type="match status" value="1"/>
</dbReference>
<evidence type="ECO:0000313" key="5">
    <source>
        <dbReference type="Proteomes" id="UP000824081"/>
    </source>
</evidence>
<feature type="domain" description="Impact N-terminal" evidence="2">
    <location>
        <begin position="20"/>
        <end position="123"/>
    </location>
</feature>
<dbReference type="Proteomes" id="UP000824081">
    <property type="component" value="Unassembled WGS sequence"/>
</dbReference>
<dbReference type="SUPFAM" id="SSF54211">
    <property type="entry name" value="Ribosomal protein S5 domain 2-like"/>
    <property type="match status" value="1"/>
</dbReference>
<evidence type="ECO:0000256" key="1">
    <source>
        <dbReference type="ARBA" id="ARBA00007665"/>
    </source>
</evidence>
<evidence type="ECO:0000259" key="2">
    <source>
        <dbReference type="Pfam" id="PF01205"/>
    </source>
</evidence>
<gene>
    <name evidence="4" type="ORF">IAC57_03100</name>
</gene>
<feature type="domain" description="UPF0029" evidence="3">
    <location>
        <begin position="140"/>
        <end position="195"/>
    </location>
</feature>
<reference evidence="4" key="2">
    <citation type="journal article" date="2021" name="PeerJ">
        <title>Extensive microbial diversity within the chicken gut microbiome revealed by metagenomics and culture.</title>
        <authorList>
            <person name="Gilroy R."/>
            <person name="Ravi A."/>
            <person name="Getino M."/>
            <person name="Pursley I."/>
            <person name="Horton D.L."/>
            <person name="Alikhan N.F."/>
            <person name="Baker D."/>
            <person name="Gharbi K."/>
            <person name="Hall N."/>
            <person name="Watson M."/>
            <person name="Adriaenssens E.M."/>
            <person name="Foster-Nyarko E."/>
            <person name="Jarju S."/>
            <person name="Secka A."/>
            <person name="Antonio M."/>
            <person name="Oren A."/>
            <person name="Chaudhuri R.R."/>
            <person name="La Ragione R."/>
            <person name="Hildebrand F."/>
            <person name="Pallen M.J."/>
        </authorList>
    </citation>
    <scope>NUCLEOTIDE SEQUENCE</scope>
    <source>
        <strain evidence="4">11687</strain>
    </source>
</reference>
<dbReference type="GO" id="GO:0006446">
    <property type="term" value="P:regulation of translational initiation"/>
    <property type="evidence" value="ECO:0007669"/>
    <property type="project" value="TreeGrafter"/>
</dbReference>